<dbReference type="SUPFAM" id="SSF54593">
    <property type="entry name" value="Glyoxalase/Bleomycin resistance protein/Dihydroxybiphenyl dioxygenase"/>
    <property type="match status" value="1"/>
</dbReference>
<dbReference type="InterPro" id="IPR037523">
    <property type="entry name" value="VOC_core"/>
</dbReference>
<evidence type="ECO:0000313" key="3">
    <source>
        <dbReference type="Proteomes" id="UP000247551"/>
    </source>
</evidence>
<sequence>MESNKINYVELPARDLALNKAFFTQVFGWGFKDYGPEYSAFENAGLDGGFFQANFCSRPQNGAALIILYSHELEVVFEKVQAAGGTIEQVIFDFPGGRRFHFLDPCGNEWAVWSEPNN</sequence>
<comment type="caution">
    <text evidence="2">The sequence shown here is derived from an EMBL/GenBank/DDBJ whole genome shotgun (WGS) entry which is preliminary data.</text>
</comment>
<gene>
    <name evidence="2" type="ORF">DFP75_101446</name>
</gene>
<reference evidence="2 3" key="1">
    <citation type="submission" date="2018-06" db="EMBL/GenBank/DDBJ databases">
        <title>Genomic Encyclopedia of Type Strains, Phase III (KMG-III): the genomes of soil and plant-associated and newly described type strains.</title>
        <authorList>
            <person name="Whitman W."/>
        </authorList>
    </citation>
    <scope>NUCLEOTIDE SEQUENCE [LARGE SCALE GENOMIC DNA]</scope>
    <source>
        <strain evidence="2 3">CECT 7730</strain>
    </source>
</reference>
<protein>
    <recommendedName>
        <fullName evidence="1">VOC domain-containing protein</fullName>
    </recommendedName>
</protein>
<evidence type="ECO:0000259" key="1">
    <source>
        <dbReference type="PROSITE" id="PS51819"/>
    </source>
</evidence>
<dbReference type="InterPro" id="IPR052164">
    <property type="entry name" value="Anthracycline_SecMetBiosynth"/>
</dbReference>
<dbReference type="PANTHER" id="PTHR33993">
    <property type="entry name" value="GLYOXALASE-RELATED"/>
    <property type="match status" value="1"/>
</dbReference>
<proteinExistence type="predicted"/>
<dbReference type="RefSeq" id="WP_110571864.1">
    <property type="nucleotide sequence ID" value="NZ_QKLW01000001.1"/>
</dbReference>
<dbReference type="InterPro" id="IPR029068">
    <property type="entry name" value="Glyas_Bleomycin-R_OHBP_Dase"/>
</dbReference>
<evidence type="ECO:0000313" key="2">
    <source>
        <dbReference type="EMBL" id="PYF84421.1"/>
    </source>
</evidence>
<feature type="domain" description="VOC" evidence="1">
    <location>
        <begin position="5"/>
        <end position="115"/>
    </location>
</feature>
<dbReference type="PANTHER" id="PTHR33993:SF1">
    <property type="entry name" value="GLYOXALASE FAMILY PROTEIN"/>
    <property type="match status" value="1"/>
</dbReference>
<organism evidence="2 3">
    <name type="scientific">Marinomonas alcarazii</name>
    <dbReference type="NCBI Taxonomy" id="491949"/>
    <lineage>
        <taxon>Bacteria</taxon>
        <taxon>Pseudomonadati</taxon>
        <taxon>Pseudomonadota</taxon>
        <taxon>Gammaproteobacteria</taxon>
        <taxon>Oceanospirillales</taxon>
        <taxon>Oceanospirillaceae</taxon>
        <taxon>Marinomonas</taxon>
    </lineage>
</organism>
<accession>A0A318V9E7</accession>
<dbReference type="CDD" id="cd07247">
    <property type="entry name" value="SgaA_N_like"/>
    <property type="match status" value="1"/>
</dbReference>
<dbReference type="AlphaFoldDB" id="A0A318V9E7"/>
<dbReference type="PROSITE" id="PS51819">
    <property type="entry name" value="VOC"/>
    <property type="match status" value="1"/>
</dbReference>
<dbReference type="EMBL" id="QKLW01000001">
    <property type="protein sequence ID" value="PYF84421.1"/>
    <property type="molecule type" value="Genomic_DNA"/>
</dbReference>
<dbReference type="Gene3D" id="3.10.180.10">
    <property type="entry name" value="2,3-Dihydroxybiphenyl 1,2-Dioxygenase, domain 1"/>
    <property type="match status" value="1"/>
</dbReference>
<dbReference type="InterPro" id="IPR004360">
    <property type="entry name" value="Glyas_Fos-R_dOase_dom"/>
</dbReference>
<name>A0A318V9E7_9GAMM</name>
<keyword evidence="3" id="KW-1185">Reference proteome</keyword>
<dbReference type="Pfam" id="PF00903">
    <property type="entry name" value="Glyoxalase"/>
    <property type="match status" value="1"/>
</dbReference>
<dbReference type="Proteomes" id="UP000247551">
    <property type="component" value="Unassembled WGS sequence"/>
</dbReference>